<dbReference type="GeneID" id="39595551"/>
<name>A0A443HZI5_BYSSP</name>
<evidence type="ECO:0000313" key="2">
    <source>
        <dbReference type="EMBL" id="RWQ97174.1"/>
    </source>
</evidence>
<dbReference type="Proteomes" id="UP000283841">
    <property type="component" value="Unassembled WGS sequence"/>
</dbReference>
<reference evidence="2 3" key="1">
    <citation type="journal article" date="2018" name="Front. Microbiol.">
        <title>Genomic and genetic insights into a cosmopolitan fungus, Paecilomyces variotii (Eurotiales).</title>
        <authorList>
            <person name="Urquhart A.S."/>
            <person name="Mondo S.J."/>
            <person name="Makela M.R."/>
            <person name="Hane J.K."/>
            <person name="Wiebenga A."/>
            <person name="He G."/>
            <person name="Mihaltcheva S."/>
            <person name="Pangilinan J."/>
            <person name="Lipzen A."/>
            <person name="Barry K."/>
            <person name="de Vries R.P."/>
            <person name="Grigoriev I.V."/>
            <person name="Idnurm A."/>
        </authorList>
    </citation>
    <scope>NUCLEOTIDE SEQUENCE [LARGE SCALE GENOMIC DNA]</scope>
    <source>
        <strain evidence="2 3">CBS 101075</strain>
    </source>
</reference>
<evidence type="ECO:0000313" key="3">
    <source>
        <dbReference type="Proteomes" id="UP000283841"/>
    </source>
</evidence>
<keyword evidence="1" id="KW-0812">Transmembrane</keyword>
<keyword evidence="1" id="KW-1133">Transmembrane helix</keyword>
<evidence type="ECO:0000256" key="1">
    <source>
        <dbReference type="SAM" id="Phobius"/>
    </source>
</evidence>
<keyword evidence="3" id="KW-1185">Reference proteome</keyword>
<dbReference type="AlphaFoldDB" id="A0A443HZI5"/>
<dbReference type="EMBL" id="RCNU01000003">
    <property type="protein sequence ID" value="RWQ97174.1"/>
    <property type="molecule type" value="Genomic_DNA"/>
</dbReference>
<protein>
    <submittedName>
        <fullName evidence="2">Uncharacterized protein</fullName>
    </submittedName>
</protein>
<dbReference type="RefSeq" id="XP_028486819.1">
    <property type="nucleotide sequence ID" value="XM_028626274.1"/>
</dbReference>
<accession>A0A443HZI5</accession>
<comment type="caution">
    <text evidence="2">The sequence shown here is derived from an EMBL/GenBank/DDBJ whole genome shotgun (WGS) entry which is preliminary data.</text>
</comment>
<keyword evidence="1" id="KW-0472">Membrane</keyword>
<proteinExistence type="predicted"/>
<gene>
    <name evidence="2" type="ORF">C8Q69DRAFT_218986</name>
</gene>
<organism evidence="2 3">
    <name type="scientific">Byssochlamys spectabilis</name>
    <name type="common">Paecilomyces variotii</name>
    <dbReference type="NCBI Taxonomy" id="264951"/>
    <lineage>
        <taxon>Eukaryota</taxon>
        <taxon>Fungi</taxon>
        <taxon>Dikarya</taxon>
        <taxon>Ascomycota</taxon>
        <taxon>Pezizomycotina</taxon>
        <taxon>Eurotiomycetes</taxon>
        <taxon>Eurotiomycetidae</taxon>
        <taxon>Eurotiales</taxon>
        <taxon>Thermoascaceae</taxon>
        <taxon>Paecilomyces</taxon>
    </lineage>
</organism>
<dbReference type="VEuPathDB" id="FungiDB:C8Q69DRAFT_218986"/>
<sequence length="225" mass="26045">MTRLVDWSWLGFRSWHSVFLNERRRGTPVDRPAICGVVAYSSEDACDTQISLIVPICFLLLELFMGAIHGIVSPSALLDIHFLGRTLFAFSSLQLRQTGFSRSRSLFYEPDSPRVRTMSRGRTKRKRKKQDILGKDWKREQKEKRKILDWYSAVQASSHGFLTLHYCLGSVFIVFRRISIPGLGKIKLGEMVLWRVCCRKFSRLIFGFCSLFFSTHTTCFCCTPR</sequence>
<feature type="transmembrane region" description="Helical" evidence="1">
    <location>
        <begin position="50"/>
        <end position="72"/>
    </location>
</feature>